<evidence type="ECO:0000256" key="2">
    <source>
        <dbReference type="ARBA" id="ARBA00022448"/>
    </source>
</evidence>
<keyword evidence="10" id="KW-1185">Reference proteome</keyword>
<evidence type="ECO:0000313" key="9">
    <source>
        <dbReference type="EMBL" id="EQM62340.1"/>
    </source>
</evidence>
<dbReference type="InterPro" id="IPR005807">
    <property type="entry name" value="SecE_bac"/>
</dbReference>
<keyword evidence="3 8" id="KW-0812">Transmembrane</keyword>
<comment type="subunit">
    <text evidence="8">Component of the Sec protein translocase complex. Heterotrimer consisting of SecY, SecE and SecG subunits. The heterotrimers can form oligomers, although 1 heterotrimer is thought to be able to translocate proteins. Interacts with the ribosome. Interacts with SecDF, and other proteins may be involved. Interacts with SecA.</text>
</comment>
<keyword evidence="5 8" id="KW-1133">Transmembrane helix</keyword>
<evidence type="ECO:0000256" key="1">
    <source>
        <dbReference type="ARBA" id="ARBA00004370"/>
    </source>
</evidence>
<dbReference type="InterPro" id="IPR001901">
    <property type="entry name" value="Translocase_SecE/Sec61-g"/>
</dbReference>
<organism evidence="9 10">
    <name type="scientific">Chlamydia ibidis 10-1398/6</name>
    <dbReference type="NCBI Taxonomy" id="1046581"/>
    <lineage>
        <taxon>Bacteria</taxon>
        <taxon>Pseudomonadati</taxon>
        <taxon>Chlamydiota</taxon>
        <taxon>Chlamydiia</taxon>
        <taxon>Chlamydiales</taxon>
        <taxon>Chlamydiaceae</taxon>
        <taxon>Chlamydia/Chlamydophila group</taxon>
        <taxon>Chlamydia</taxon>
    </lineage>
</organism>
<comment type="subcellular location">
    <subcellularLocation>
        <location evidence="8">Cell membrane</location>
        <topology evidence="8">Single-pass membrane protein</topology>
    </subcellularLocation>
    <subcellularLocation>
        <location evidence="1">Membrane</location>
    </subcellularLocation>
</comment>
<keyword evidence="6 8" id="KW-0811">Translocation</keyword>
<dbReference type="HAMAP" id="MF_00422">
    <property type="entry name" value="SecE"/>
    <property type="match status" value="1"/>
</dbReference>
<dbReference type="NCBIfam" id="TIGR00964">
    <property type="entry name" value="secE_bact"/>
    <property type="match status" value="1"/>
</dbReference>
<reference evidence="9 10" key="1">
    <citation type="submission" date="2013-07" db="EMBL/GenBank/DDBJ databases">
        <title>Isolation of a new Chlamydia species from the feral Sacred Ibis (Threskiornis aethiopicus): Chlamydia ibidis.</title>
        <authorList>
            <person name="Vorimore F."/>
            <person name="Hsia R.-C."/>
            <person name="Huot-Creasy H."/>
            <person name="Bastian S."/>
            <person name="Deruyter L."/>
            <person name="Passet A."/>
            <person name="Sachse K."/>
            <person name="Bavoil P."/>
            <person name="Myers G."/>
            <person name="Laroucau K."/>
        </authorList>
    </citation>
    <scope>NUCLEOTIDE SEQUENCE [LARGE SCALE GENOMIC DNA]</scope>
    <source>
        <strain evidence="9 10">10-1398/6</strain>
    </source>
</reference>
<dbReference type="Pfam" id="PF00584">
    <property type="entry name" value="SecE"/>
    <property type="match status" value="1"/>
</dbReference>
<keyword evidence="4 8" id="KW-0653">Protein transport</keyword>
<proteinExistence type="inferred from homology"/>
<dbReference type="InterPro" id="IPR038379">
    <property type="entry name" value="SecE_sf"/>
</dbReference>
<gene>
    <name evidence="8 9" type="primary">secE</name>
    <name evidence="9" type="ORF">H359_0780</name>
</gene>
<keyword evidence="8" id="KW-1003">Cell membrane</keyword>
<evidence type="ECO:0000313" key="10">
    <source>
        <dbReference type="Proteomes" id="UP000016064"/>
    </source>
</evidence>
<evidence type="ECO:0000256" key="4">
    <source>
        <dbReference type="ARBA" id="ARBA00022927"/>
    </source>
</evidence>
<evidence type="ECO:0000256" key="8">
    <source>
        <dbReference type="HAMAP-Rule" id="MF_00422"/>
    </source>
</evidence>
<evidence type="ECO:0000256" key="3">
    <source>
        <dbReference type="ARBA" id="ARBA00022692"/>
    </source>
</evidence>
<feature type="transmembrane region" description="Helical" evidence="8">
    <location>
        <begin position="48"/>
        <end position="67"/>
    </location>
</feature>
<accession>A0ABN0MYH9</accession>
<comment type="caution">
    <text evidence="9">The sequence shown here is derived from an EMBL/GenBank/DDBJ whole genome shotgun (WGS) entry which is preliminary data.</text>
</comment>
<sequence length="83" mass="9604">MKQRNRQETLSKKVAAAKKQAKLAGSFLDEIKKIEWVSKRDLKRYVKIVLMSIFGLGFSVYCIDLVFRKLLTFVGSITRFLFG</sequence>
<evidence type="ECO:0000256" key="5">
    <source>
        <dbReference type="ARBA" id="ARBA00022989"/>
    </source>
</evidence>
<dbReference type="Proteomes" id="UP000016064">
    <property type="component" value="Unassembled WGS sequence"/>
</dbReference>
<comment type="similarity">
    <text evidence="8">Belongs to the SecE/SEC61-gamma family.</text>
</comment>
<name>A0ABN0MYH9_9CHLA</name>
<dbReference type="EMBL" id="APJW01000003">
    <property type="protein sequence ID" value="EQM62340.1"/>
    <property type="molecule type" value="Genomic_DNA"/>
</dbReference>
<dbReference type="RefSeq" id="WP_020370401.1">
    <property type="nucleotide sequence ID" value="NZ_APJW01000003.1"/>
</dbReference>
<keyword evidence="2 8" id="KW-0813">Transport</keyword>
<comment type="function">
    <text evidence="8">Essential subunit of the Sec protein translocation channel SecYEG. Clamps together the 2 halves of SecY. May contact the channel plug during translocation.</text>
</comment>
<evidence type="ECO:0000256" key="6">
    <source>
        <dbReference type="ARBA" id="ARBA00023010"/>
    </source>
</evidence>
<dbReference type="Gene3D" id="1.20.5.1030">
    <property type="entry name" value="Preprotein translocase secy subunit"/>
    <property type="match status" value="1"/>
</dbReference>
<evidence type="ECO:0000256" key="7">
    <source>
        <dbReference type="ARBA" id="ARBA00023136"/>
    </source>
</evidence>
<protein>
    <recommendedName>
        <fullName evidence="8">Protein translocase subunit SecE</fullName>
    </recommendedName>
</protein>
<keyword evidence="7 8" id="KW-0472">Membrane</keyword>